<dbReference type="AlphaFoldDB" id="A0A165WCR3"/>
<dbReference type="GO" id="GO:0008270">
    <property type="term" value="F:zinc ion binding"/>
    <property type="evidence" value="ECO:0007669"/>
    <property type="project" value="UniProtKB-KW"/>
</dbReference>
<evidence type="ECO:0000256" key="2">
    <source>
        <dbReference type="ARBA" id="ARBA00022598"/>
    </source>
</evidence>
<dbReference type="SUPFAM" id="SSF50249">
    <property type="entry name" value="Nucleic acid-binding proteins"/>
    <property type="match status" value="1"/>
</dbReference>
<evidence type="ECO:0000256" key="3">
    <source>
        <dbReference type="ARBA" id="ARBA00022705"/>
    </source>
</evidence>
<feature type="region of interest" description="Disordered" evidence="7">
    <location>
        <begin position="83"/>
        <end position="140"/>
    </location>
</feature>
<dbReference type="GO" id="GO:0006281">
    <property type="term" value="P:DNA repair"/>
    <property type="evidence" value="ECO:0007669"/>
    <property type="project" value="UniProtKB-KW"/>
</dbReference>
<dbReference type="CDD" id="cd07896">
    <property type="entry name" value="Adenylation_kDNA_ligase_like"/>
    <property type="match status" value="1"/>
</dbReference>
<feature type="compositionally biased region" description="Acidic residues" evidence="7">
    <location>
        <begin position="122"/>
        <end position="134"/>
    </location>
</feature>
<evidence type="ECO:0000313" key="10">
    <source>
        <dbReference type="EMBL" id="KZT30991.1"/>
    </source>
</evidence>
<keyword evidence="5" id="KW-0234">DNA repair</keyword>
<evidence type="ECO:0000259" key="8">
    <source>
        <dbReference type="PROSITE" id="PS50160"/>
    </source>
</evidence>
<dbReference type="SUPFAM" id="SSF56091">
    <property type="entry name" value="DNA ligase/mRNA capping enzyme, catalytic domain"/>
    <property type="match status" value="1"/>
</dbReference>
<keyword evidence="6" id="KW-0479">Metal-binding</keyword>
<dbReference type="Pfam" id="PF01068">
    <property type="entry name" value="DNA_ligase_A_M"/>
    <property type="match status" value="1"/>
</dbReference>
<comment type="cofactor">
    <cofactor evidence="1">
        <name>a divalent metal cation</name>
        <dbReference type="ChEBI" id="CHEBI:60240"/>
    </cofactor>
</comment>
<dbReference type="InterPro" id="IPR050326">
    <property type="entry name" value="NAD_dep_DNA_ligaseB"/>
</dbReference>
<sequence>MSNDSDELAEINGIKPKQLLKDGEEVEVKSMTSTSTYKIKRTWDHYYCSCPAWRNQGGSPVNARTCKHLKSLLGESYEKVRLKLKNPHGQARSSKNKSKAPTKRKRTGSDDEKQDKKAKGDQDEEGDEEEEEEVSGTRGQKKVPALLLAAKWDLETGADPSGWWMSEKLDGVRRVIAVEAYYDGKGMISRLGNPFTPPKWLLEKLPKGVTLDGELFSGRGEFQSTVSIVKTVNSPHWQNITFQVFDVPSLGHQPFEQRLDYLTSTFGEGGTHACKEVVVVKQEKARDREHVLEKLKEVEREGGEGLMLREPGSVYVGSRSNTLLKIKTFYDAEAVVTGYVPGKGKHKSSTGALKCKMASGKTFAVGSGMSDKQRQRPPKVGSIITYRFQELTKDGVPRFPTFVGEAVDKAEPKDAEVPDSRRVKKATSG</sequence>
<evidence type="ECO:0000256" key="7">
    <source>
        <dbReference type="SAM" id="MobiDB-lite"/>
    </source>
</evidence>
<feature type="compositionally biased region" description="Basic residues" evidence="7">
    <location>
        <begin position="94"/>
        <end position="106"/>
    </location>
</feature>
<keyword evidence="2 10" id="KW-0436">Ligase</keyword>
<keyword evidence="6" id="KW-0863">Zinc-finger</keyword>
<evidence type="ECO:0000313" key="11">
    <source>
        <dbReference type="Proteomes" id="UP000076761"/>
    </source>
</evidence>
<protein>
    <submittedName>
        <fullName evidence="10">DNA ligase/mRNA capping enzyme</fullName>
    </submittedName>
</protein>
<dbReference type="InterPro" id="IPR012340">
    <property type="entry name" value="NA-bd_OB-fold"/>
</dbReference>
<feature type="domain" description="ATP-dependent DNA ligase family profile" evidence="8">
    <location>
        <begin position="245"/>
        <end position="330"/>
    </location>
</feature>
<feature type="compositionally biased region" description="Basic and acidic residues" evidence="7">
    <location>
        <begin position="410"/>
        <end position="421"/>
    </location>
</feature>
<gene>
    <name evidence="10" type="ORF">NEOLEDRAFT_1053774</name>
</gene>
<dbReference type="GO" id="GO:0005524">
    <property type="term" value="F:ATP binding"/>
    <property type="evidence" value="ECO:0007669"/>
    <property type="project" value="InterPro"/>
</dbReference>
<dbReference type="STRING" id="1314782.A0A165WCR3"/>
<feature type="domain" description="SWIM-type" evidence="9">
    <location>
        <begin position="37"/>
        <end position="77"/>
    </location>
</feature>
<accession>A0A165WCR3</accession>
<proteinExistence type="predicted"/>
<keyword evidence="6" id="KW-0862">Zinc</keyword>
<dbReference type="Gene3D" id="3.30.470.30">
    <property type="entry name" value="DNA ligase/mRNA capping enzyme"/>
    <property type="match status" value="1"/>
</dbReference>
<dbReference type="Pfam" id="PF14743">
    <property type="entry name" value="DNA_ligase_OB_2"/>
    <property type="match status" value="1"/>
</dbReference>
<name>A0A165WCR3_9AGAM</name>
<organism evidence="10 11">
    <name type="scientific">Neolentinus lepideus HHB14362 ss-1</name>
    <dbReference type="NCBI Taxonomy" id="1314782"/>
    <lineage>
        <taxon>Eukaryota</taxon>
        <taxon>Fungi</taxon>
        <taxon>Dikarya</taxon>
        <taxon>Basidiomycota</taxon>
        <taxon>Agaricomycotina</taxon>
        <taxon>Agaricomycetes</taxon>
        <taxon>Gloeophyllales</taxon>
        <taxon>Gloeophyllaceae</taxon>
        <taxon>Neolentinus</taxon>
    </lineage>
</organism>
<dbReference type="PROSITE" id="PS50966">
    <property type="entry name" value="ZF_SWIM"/>
    <property type="match status" value="1"/>
</dbReference>
<dbReference type="Gene3D" id="2.40.50.140">
    <property type="entry name" value="Nucleic acid-binding proteins"/>
    <property type="match status" value="1"/>
</dbReference>
<dbReference type="InterPro" id="IPR012310">
    <property type="entry name" value="DNA_ligase_ATP-dep_cent"/>
</dbReference>
<evidence type="ECO:0000256" key="1">
    <source>
        <dbReference type="ARBA" id="ARBA00001968"/>
    </source>
</evidence>
<dbReference type="PANTHER" id="PTHR47810">
    <property type="entry name" value="DNA LIGASE"/>
    <property type="match status" value="1"/>
</dbReference>
<dbReference type="GO" id="GO:0006260">
    <property type="term" value="P:DNA replication"/>
    <property type="evidence" value="ECO:0007669"/>
    <property type="project" value="UniProtKB-KW"/>
</dbReference>
<dbReference type="Proteomes" id="UP000076761">
    <property type="component" value="Unassembled WGS sequence"/>
</dbReference>
<feature type="region of interest" description="Disordered" evidence="7">
    <location>
        <begin position="410"/>
        <end position="429"/>
    </location>
</feature>
<evidence type="ECO:0000259" key="9">
    <source>
        <dbReference type="PROSITE" id="PS50966"/>
    </source>
</evidence>
<dbReference type="CDD" id="cd08041">
    <property type="entry name" value="OBF_kDNA_ligase_like"/>
    <property type="match status" value="1"/>
</dbReference>
<dbReference type="NCBIfam" id="NF006592">
    <property type="entry name" value="PRK09125.1"/>
    <property type="match status" value="1"/>
</dbReference>
<dbReference type="PANTHER" id="PTHR47810:SF1">
    <property type="entry name" value="DNA LIGASE B"/>
    <property type="match status" value="1"/>
</dbReference>
<keyword evidence="11" id="KW-1185">Reference proteome</keyword>
<keyword evidence="3" id="KW-0235">DNA replication</keyword>
<dbReference type="EMBL" id="KV425551">
    <property type="protein sequence ID" value="KZT30991.1"/>
    <property type="molecule type" value="Genomic_DNA"/>
</dbReference>
<dbReference type="InParanoid" id="A0A165WCR3"/>
<reference evidence="10 11" key="1">
    <citation type="journal article" date="2016" name="Mol. Biol. Evol.">
        <title>Comparative Genomics of Early-Diverging Mushroom-Forming Fungi Provides Insights into the Origins of Lignocellulose Decay Capabilities.</title>
        <authorList>
            <person name="Nagy L.G."/>
            <person name="Riley R."/>
            <person name="Tritt A."/>
            <person name="Adam C."/>
            <person name="Daum C."/>
            <person name="Floudas D."/>
            <person name="Sun H."/>
            <person name="Yadav J.S."/>
            <person name="Pangilinan J."/>
            <person name="Larsson K.H."/>
            <person name="Matsuura K."/>
            <person name="Barry K."/>
            <person name="Labutti K."/>
            <person name="Kuo R."/>
            <person name="Ohm R.A."/>
            <person name="Bhattacharya S.S."/>
            <person name="Shirouzu T."/>
            <person name="Yoshinaga Y."/>
            <person name="Martin F.M."/>
            <person name="Grigoriev I.V."/>
            <person name="Hibbett D.S."/>
        </authorList>
    </citation>
    <scope>NUCLEOTIDE SEQUENCE [LARGE SCALE GENOMIC DNA]</scope>
    <source>
        <strain evidence="10 11">HHB14362 ss-1</strain>
    </source>
</reference>
<dbReference type="Gene3D" id="3.30.1490.70">
    <property type="match status" value="1"/>
</dbReference>
<evidence type="ECO:0000256" key="5">
    <source>
        <dbReference type="ARBA" id="ARBA00023204"/>
    </source>
</evidence>
<feature type="compositionally biased region" description="Basic and acidic residues" evidence="7">
    <location>
        <begin position="107"/>
        <end position="121"/>
    </location>
</feature>
<dbReference type="GO" id="GO:0003910">
    <property type="term" value="F:DNA ligase (ATP) activity"/>
    <property type="evidence" value="ECO:0007669"/>
    <property type="project" value="InterPro"/>
</dbReference>
<dbReference type="InterPro" id="IPR029319">
    <property type="entry name" value="DNA_ligase_OB"/>
</dbReference>
<evidence type="ECO:0000256" key="6">
    <source>
        <dbReference type="PROSITE-ProRule" id="PRU00325"/>
    </source>
</evidence>
<dbReference type="InterPro" id="IPR007527">
    <property type="entry name" value="Znf_SWIM"/>
</dbReference>
<dbReference type="GO" id="GO:0006310">
    <property type="term" value="P:DNA recombination"/>
    <property type="evidence" value="ECO:0007669"/>
    <property type="project" value="InterPro"/>
</dbReference>
<keyword evidence="4" id="KW-0227">DNA damage</keyword>
<evidence type="ECO:0000256" key="4">
    <source>
        <dbReference type="ARBA" id="ARBA00022763"/>
    </source>
</evidence>
<dbReference type="PROSITE" id="PS50160">
    <property type="entry name" value="DNA_LIGASE_A3"/>
    <property type="match status" value="1"/>
</dbReference>
<dbReference type="OrthoDB" id="411785at2759"/>